<keyword evidence="2" id="KW-0472">Membrane</keyword>
<feature type="transmembrane region" description="Helical" evidence="2">
    <location>
        <begin position="19"/>
        <end position="41"/>
    </location>
</feature>
<dbReference type="EMBL" id="AAWL01000002">
    <property type="protein sequence ID" value="EAX48573.1"/>
    <property type="molecule type" value="Genomic_DNA"/>
</dbReference>
<feature type="transmembrane region" description="Helical" evidence="2">
    <location>
        <begin position="78"/>
        <end position="99"/>
    </location>
</feature>
<reference evidence="3 4" key="1">
    <citation type="submission" date="2007-01" db="EMBL/GenBank/DDBJ databases">
        <title>Annotation of the draft genome assembly of Thermosinus carboxydivorans Nor1.</title>
        <authorList>
            <consortium name="US DOE Joint Genome Institute (JGI-ORNL)"/>
            <person name="Larimer F."/>
            <person name="Land M."/>
            <person name="Hauser L."/>
        </authorList>
    </citation>
    <scope>NUCLEOTIDE SEQUENCE [LARGE SCALE GENOMIC DNA]</scope>
    <source>
        <strain evidence="3 4">Nor1</strain>
    </source>
</reference>
<comment type="caution">
    <text evidence="3">The sequence shown here is derived from an EMBL/GenBank/DDBJ whole genome shotgun (WGS) entry which is preliminary data.</text>
</comment>
<keyword evidence="2" id="KW-1133">Transmembrane helix</keyword>
<dbReference type="InterPro" id="IPR019734">
    <property type="entry name" value="TPR_rpt"/>
</dbReference>
<dbReference type="eggNOG" id="COG0457">
    <property type="taxonomic scope" value="Bacteria"/>
</dbReference>
<evidence type="ECO:0000256" key="2">
    <source>
        <dbReference type="SAM" id="Phobius"/>
    </source>
</evidence>
<accession>A1HMT9</accession>
<evidence type="ECO:0000313" key="4">
    <source>
        <dbReference type="Proteomes" id="UP000005139"/>
    </source>
</evidence>
<gene>
    <name evidence="3" type="ORF">TcarDRAFT_2045</name>
</gene>
<evidence type="ECO:0000256" key="1">
    <source>
        <dbReference type="PROSITE-ProRule" id="PRU00339"/>
    </source>
</evidence>
<dbReference type="Pfam" id="PF13181">
    <property type="entry name" value="TPR_8"/>
    <property type="match status" value="1"/>
</dbReference>
<evidence type="ECO:0000313" key="3">
    <source>
        <dbReference type="EMBL" id="EAX48573.1"/>
    </source>
</evidence>
<dbReference type="SUPFAM" id="SSF48452">
    <property type="entry name" value="TPR-like"/>
    <property type="match status" value="1"/>
</dbReference>
<dbReference type="Gene3D" id="1.25.40.10">
    <property type="entry name" value="Tetratricopeptide repeat domain"/>
    <property type="match status" value="1"/>
</dbReference>
<keyword evidence="4" id="KW-1185">Reference proteome</keyword>
<dbReference type="Proteomes" id="UP000005139">
    <property type="component" value="Unassembled WGS sequence"/>
</dbReference>
<keyword evidence="1" id="KW-0802">TPR repeat</keyword>
<organism evidence="3 4">
    <name type="scientific">Thermosinus carboxydivorans Nor1</name>
    <dbReference type="NCBI Taxonomy" id="401526"/>
    <lineage>
        <taxon>Bacteria</taxon>
        <taxon>Bacillati</taxon>
        <taxon>Bacillota</taxon>
        <taxon>Negativicutes</taxon>
        <taxon>Selenomonadales</taxon>
        <taxon>Sporomusaceae</taxon>
        <taxon>Thermosinus</taxon>
    </lineage>
</organism>
<dbReference type="AlphaFoldDB" id="A1HMT9"/>
<protein>
    <submittedName>
        <fullName evidence="3">Uncharacterized protein</fullName>
    </submittedName>
</protein>
<feature type="transmembrane region" description="Helical" evidence="2">
    <location>
        <begin position="53"/>
        <end position="72"/>
    </location>
</feature>
<dbReference type="OrthoDB" id="1674926at2"/>
<dbReference type="InterPro" id="IPR011990">
    <property type="entry name" value="TPR-like_helical_dom_sf"/>
</dbReference>
<dbReference type="PROSITE" id="PS50005">
    <property type="entry name" value="TPR"/>
    <property type="match status" value="1"/>
</dbReference>
<sequence>MSNKSACNMKDCIFFWWDFVEYILISVLTILVTTFLVYKIANRIFNIPLRKKSLILCAACALFISLVLPRIVAGVTGLLGTLIILALFAVLFAYFIAYYDNHDQSSPVAEIPVEKGLTDEKVATVEITEGPLPNKNALTPQEQDTFIQANLNGQEVAVSSASVQSDLGDRPLSDALDDLLDYAFQQKEAGNLSLALKYFQQALNLYPDNEISPFIVVEIGSILKNKGQYDEAIKVFVEGRNLPALRSNSTVQQDFINTIAYLRIVRNVLLQRRLGFIPYGEIPAAVLAEIDAEFREWRKLA</sequence>
<name>A1HMT9_9FIRM</name>
<feature type="repeat" description="TPR" evidence="1">
    <location>
        <begin position="176"/>
        <end position="209"/>
    </location>
</feature>
<reference evidence="3 4" key="2">
    <citation type="submission" date="2007-01" db="EMBL/GenBank/DDBJ databases">
        <title>Sequencing of the draft genome and assembly of Thermosinus carboxydivorans Nor1.</title>
        <authorList>
            <consortium name="US DOE Joint Genome Institute (JGI-PGF)"/>
            <person name="Copeland A."/>
            <person name="Lucas S."/>
            <person name="Lapidus A."/>
            <person name="Barry K."/>
            <person name="Glavina del Rio T."/>
            <person name="Dalin E."/>
            <person name="Tice H."/>
            <person name="Bruce D."/>
            <person name="Pitluck S."/>
            <person name="Richardson P."/>
        </authorList>
    </citation>
    <scope>NUCLEOTIDE SEQUENCE [LARGE SCALE GENOMIC DNA]</scope>
    <source>
        <strain evidence="3 4">Nor1</strain>
    </source>
</reference>
<proteinExistence type="predicted"/>
<keyword evidence="2" id="KW-0812">Transmembrane</keyword>